<keyword evidence="1" id="KW-1133">Transmembrane helix</keyword>
<dbReference type="AlphaFoldDB" id="A0A6P2C5J8"/>
<evidence type="ECO:0000313" key="2">
    <source>
        <dbReference type="EMBL" id="TVZ06712.1"/>
    </source>
</evidence>
<sequence>MGAFFRLLSAGPLFFVSAWLLMIFAGIVAADVGIQPFGYLTSMVVTIGLWLTLAPAIGAASRHPAKGKCQHADSD</sequence>
<reference evidence="2 3" key="1">
    <citation type="submission" date="2018-11" db="EMBL/GenBank/DDBJ databases">
        <title>Trebonia kvetii gen.nov., sp.nov., a novel acidophilic actinobacterium, and proposal of the new actinobacterial family Treboniaceae fam. nov.</title>
        <authorList>
            <person name="Rapoport D."/>
            <person name="Sagova-Mareckova M."/>
            <person name="Sedlacek I."/>
            <person name="Provaznik J."/>
            <person name="Kralova S."/>
            <person name="Pavlinic D."/>
            <person name="Benes V."/>
            <person name="Kopecky J."/>
        </authorList>
    </citation>
    <scope>NUCLEOTIDE SEQUENCE [LARGE SCALE GENOMIC DNA]</scope>
    <source>
        <strain evidence="2 3">15Tr583</strain>
    </source>
</reference>
<name>A0A6P2C5J8_9ACTN</name>
<proteinExistence type="predicted"/>
<evidence type="ECO:0000256" key="1">
    <source>
        <dbReference type="SAM" id="Phobius"/>
    </source>
</evidence>
<feature type="transmembrane region" description="Helical" evidence="1">
    <location>
        <begin position="39"/>
        <end position="60"/>
    </location>
</feature>
<dbReference type="Proteomes" id="UP000460272">
    <property type="component" value="Unassembled WGS sequence"/>
</dbReference>
<accession>A0A6P2C5J8</accession>
<dbReference type="RefSeq" id="WP_145851465.1">
    <property type="nucleotide sequence ID" value="NZ_RPFW01000001.1"/>
</dbReference>
<evidence type="ECO:0000313" key="3">
    <source>
        <dbReference type="Proteomes" id="UP000460272"/>
    </source>
</evidence>
<comment type="caution">
    <text evidence="2">The sequence shown here is derived from an EMBL/GenBank/DDBJ whole genome shotgun (WGS) entry which is preliminary data.</text>
</comment>
<gene>
    <name evidence="2" type="ORF">EAS64_04910</name>
</gene>
<keyword evidence="1" id="KW-0472">Membrane</keyword>
<protein>
    <submittedName>
        <fullName evidence="2">Uncharacterized protein</fullName>
    </submittedName>
</protein>
<keyword evidence="1" id="KW-0812">Transmembrane</keyword>
<organism evidence="2 3">
    <name type="scientific">Trebonia kvetii</name>
    <dbReference type="NCBI Taxonomy" id="2480626"/>
    <lineage>
        <taxon>Bacteria</taxon>
        <taxon>Bacillati</taxon>
        <taxon>Actinomycetota</taxon>
        <taxon>Actinomycetes</taxon>
        <taxon>Streptosporangiales</taxon>
        <taxon>Treboniaceae</taxon>
        <taxon>Trebonia</taxon>
    </lineage>
</organism>
<dbReference type="EMBL" id="RPFW01000001">
    <property type="protein sequence ID" value="TVZ06712.1"/>
    <property type="molecule type" value="Genomic_DNA"/>
</dbReference>
<keyword evidence="3" id="KW-1185">Reference proteome</keyword>